<dbReference type="Gene3D" id="3.90.550.60">
    <property type="match status" value="1"/>
</dbReference>
<reference evidence="2" key="1">
    <citation type="journal article" date="2013" name="Environ. Microbiol.">
        <title>Microbiota from the distal guts of lean and obese adolescents exhibit partial functional redundancy besides clear differences in community structure.</title>
        <authorList>
            <person name="Ferrer M."/>
            <person name="Ruiz A."/>
            <person name="Lanza F."/>
            <person name="Haange S.B."/>
            <person name="Oberbach A."/>
            <person name="Till H."/>
            <person name="Bargiela R."/>
            <person name="Campoy C."/>
            <person name="Segura M.T."/>
            <person name="Richter M."/>
            <person name="von Bergen M."/>
            <person name="Seifert J."/>
            <person name="Suarez A."/>
        </authorList>
    </citation>
    <scope>NUCLEOTIDE SEQUENCE</scope>
</reference>
<dbReference type="AlphaFoldDB" id="K1STJ7"/>
<feature type="domain" description="Galactofuranosyltransferase GlfT2 N-terminal" evidence="1">
    <location>
        <begin position="28"/>
        <end position="123"/>
    </location>
</feature>
<accession>K1STJ7</accession>
<sequence>QKLLWPRVGICTEDRLYYRMKAPSFRDEGDILRIEQGERVCFDTYFNSVSADKWRRYTAAQNFSLRLKLSGKLRVVLCSRHFINSQSVRAVLAEKVVQADSVQEFCFDFPKGADGMLFFELQALSGNAAYCGGAYECDAAEKDVQPVKIGVDICTFRREPFVMGNIARMRSDILENAASPLHNHMEVFVSDNGQTLDYDKLNSDTVHVVPNANVGGAGGFTRGMIEILKAN</sequence>
<gene>
    <name evidence="2" type="ORF">LEA_17835</name>
</gene>
<dbReference type="GO" id="GO:0016740">
    <property type="term" value="F:transferase activity"/>
    <property type="evidence" value="ECO:0007669"/>
    <property type="project" value="UniProtKB-KW"/>
</dbReference>
<feature type="non-terminal residue" evidence="2">
    <location>
        <position position="1"/>
    </location>
</feature>
<name>K1STJ7_9ZZZZ</name>
<evidence type="ECO:0000259" key="1">
    <source>
        <dbReference type="Pfam" id="PF17994"/>
    </source>
</evidence>
<dbReference type="EMBL" id="AJWY01012224">
    <property type="protein sequence ID" value="EKC50531.1"/>
    <property type="molecule type" value="Genomic_DNA"/>
</dbReference>
<organism evidence="2">
    <name type="scientific">human gut metagenome</name>
    <dbReference type="NCBI Taxonomy" id="408170"/>
    <lineage>
        <taxon>unclassified sequences</taxon>
        <taxon>metagenomes</taxon>
        <taxon>organismal metagenomes</taxon>
    </lineage>
</organism>
<proteinExistence type="predicted"/>
<dbReference type="Pfam" id="PF17994">
    <property type="entry name" value="Glft2_N"/>
    <property type="match status" value="1"/>
</dbReference>
<feature type="non-terminal residue" evidence="2">
    <location>
        <position position="231"/>
    </location>
</feature>
<comment type="caution">
    <text evidence="2">The sequence shown here is derived from an EMBL/GenBank/DDBJ whole genome shotgun (WGS) entry which is preliminary data.</text>
</comment>
<evidence type="ECO:0000313" key="2">
    <source>
        <dbReference type="EMBL" id="EKC50531.1"/>
    </source>
</evidence>
<keyword evidence="2" id="KW-0808">Transferase</keyword>
<dbReference type="InterPro" id="IPR040492">
    <property type="entry name" value="GlfT2_N"/>
</dbReference>
<protein>
    <submittedName>
        <fullName evidence="2">Glycosyltransferase</fullName>
    </submittedName>
</protein>